<dbReference type="AlphaFoldDB" id="A0A2P6QTK4"/>
<name>A0A2P6QTK4_ROSCH</name>
<protein>
    <submittedName>
        <fullName evidence="1">Uncharacterized protein</fullName>
    </submittedName>
</protein>
<reference evidence="1 2" key="1">
    <citation type="journal article" date="2018" name="Nat. Genet.">
        <title>The Rosa genome provides new insights in the design of modern roses.</title>
        <authorList>
            <person name="Bendahmane M."/>
        </authorList>
    </citation>
    <scope>NUCLEOTIDE SEQUENCE [LARGE SCALE GENOMIC DNA]</scope>
    <source>
        <strain evidence="2">cv. Old Blush</strain>
    </source>
</reference>
<dbReference type="EMBL" id="PDCK01000042">
    <property type="protein sequence ID" value="PRQ37459.1"/>
    <property type="molecule type" value="Genomic_DNA"/>
</dbReference>
<comment type="caution">
    <text evidence="1">The sequence shown here is derived from an EMBL/GenBank/DDBJ whole genome shotgun (WGS) entry which is preliminary data.</text>
</comment>
<accession>A0A2P6QTK4</accession>
<sequence length="49" mass="5654">MKIHILSRLTSSVDHIIYHRQLFLLHRQSSSSPGKANIKCTTNLCLPFF</sequence>
<proteinExistence type="predicted"/>
<dbReference type="Gramene" id="PRQ37459">
    <property type="protein sequence ID" value="PRQ37459"/>
    <property type="gene ID" value="RchiOBHm_Chr4g0402821"/>
</dbReference>
<evidence type="ECO:0000313" key="1">
    <source>
        <dbReference type="EMBL" id="PRQ37459.1"/>
    </source>
</evidence>
<keyword evidence="2" id="KW-1185">Reference proteome</keyword>
<organism evidence="1 2">
    <name type="scientific">Rosa chinensis</name>
    <name type="common">China rose</name>
    <dbReference type="NCBI Taxonomy" id="74649"/>
    <lineage>
        <taxon>Eukaryota</taxon>
        <taxon>Viridiplantae</taxon>
        <taxon>Streptophyta</taxon>
        <taxon>Embryophyta</taxon>
        <taxon>Tracheophyta</taxon>
        <taxon>Spermatophyta</taxon>
        <taxon>Magnoliopsida</taxon>
        <taxon>eudicotyledons</taxon>
        <taxon>Gunneridae</taxon>
        <taxon>Pentapetalae</taxon>
        <taxon>rosids</taxon>
        <taxon>fabids</taxon>
        <taxon>Rosales</taxon>
        <taxon>Rosaceae</taxon>
        <taxon>Rosoideae</taxon>
        <taxon>Rosoideae incertae sedis</taxon>
        <taxon>Rosa</taxon>
    </lineage>
</organism>
<evidence type="ECO:0000313" key="2">
    <source>
        <dbReference type="Proteomes" id="UP000238479"/>
    </source>
</evidence>
<dbReference type="Proteomes" id="UP000238479">
    <property type="component" value="Chromosome 4"/>
</dbReference>
<gene>
    <name evidence="1" type="ORF">RchiOBHm_Chr4g0402821</name>
</gene>